<feature type="domain" description="SKP1 component dimerisation" evidence="5">
    <location>
        <begin position="118"/>
        <end position="139"/>
    </location>
</feature>
<evidence type="ECO:0000259" key="6">
    <source>
        <dbReference type="Pfam" id="PF03931"/>
    </source>
</evidence>
<evidence type="ECO:0000256" key="4">
    <source>
        <dbReference type="SAM" id="MobiDB-lite"/>
    </source>
</evidence>
<dbReference type="Pfam" id="PF03931">
    <property type="entry name" value="Skp1_POZ"/>
    <property type="match status" value="1"/>
</dbReference>
<dbReference type="InterPro" id="IPR011333">
    <property type="entry name" value="SKP1/BTB/POZ_sf"/>
</dbReference>
<dbReference type="InterPro" id="IPR001232">
    <property type="entry name" value="SKP1-like"/>
</dbReference>
<gene>
    <name evidence="7" type="ORF">SETIT_3G229200v2</name>
</gene>
<dbReference type="Gene3D" id="3.30.710.10">
    <property type="entry name" value="Potassium Channel Kv1.1, Chain A"/>
    <property type="match status" value="1"/>
</dbReference>
<dbReference type="GO" id="GO:0016567">
    <property type="term" value="P:protein ubiquitination"/>
    <property type="evidence" value="ECO:0007669"/>
    <property type="project" value="UniProtKB-UniPathway"/>
</dbReference>
<dbReference type="CDD" id="cd18322">
    <property type="entry name" value="BTB_POZ_SKP1"/>
    <property type="match status" value="1"/>
</dbReference>
<feature type="compositionally biased region" description="Basic and acidic residues" evidence="4">
    <location>
        <begin position="28"/>
        <end position="39"/>
    </location>
</feature>
<comment type="similarity">
    <text evidence="2">Belongs to the SKP1 family.</text>
</comment>
<organism evidence="7">
    <name type="scientific">Setaria italica</name>
    <name type="common">Foxtail millet</name>
    <name type="synonym">Panicum italicum</name>
    <dbReference type="NCBI Taxonomy" id="4555"/>
    <lineage>
        <taxon>Eukaryota</taxon>
        <taxon>Viridiplantae</taxon>
        <taxon>Streptophyta</taxon>
        <taxon>Embryophyta</taxon>
        <taxon>Tracheophyta</taxon>
        <taxon>Spermatophyta</taxon>
        <taxon>Magnoliopsida</taxon>
        <taxon>Liliopsida</taxon>
        <taxon>Poales</taxon>
        <taxon>Poaceae</taxon>
        <taxon>PACMAD clade</taxon>
        <taxon>Panicoideae</taxon>
        <taxon>Panicodae</taxon>
        <taxon>Paniceae</taxon>
        <taxon>Cenchrinae</taxon>
        <taxon>Setaria</taxon>
    </lineage>
</organism>
<dbReference type="SUPFAM" id="SSF81382">
    <property type="entry name" value="Skp1 dimerisation domain-like"/>
    <property type="match status" value="1"/>
</dbReference>
<feature type="region of interest" description="Disordered" evidence="4">
    <location>
        <begin position="1"/>
        <end position="44"/>
    </location>
</feature>
<dbReference type="InterPro" id="IPR016073">
    <property type="entry name" value="Skp1_comp_POZ"/>
</dbReference>
<evidence type="ECO:0000256" key="2">
    <source>
        <dbReference type="ARBA" id="ARBA00009993"/>
    </source>
</evidence>
<sequence length="210" mass="21909">MRRPGGHDHAHELGQRAFRGGGSGGDPVADHPPHDRGHGCTDGGVPLPNITGKILAMVLEYCNKHAPAEATGTSSSLDAAATTTMPKDHLKSFDEAFVDVDQATLFDLILATNYLDIKGLLDITCQKVANTIKDKSPEEELGPTPSPLLPAAACFQEVVPWHGGGDSRRRGDGELDGMATGSWATGGRVAGNGDGGEPRRRGAGDLRAGQ</sequence>
<evidence type="ECO:0000259" key="5">
    <source>
        <dbReference type="Pfam" id="PF01466"/>
    </source>
</evidence>
<proteinExistence type="inferred from homology"/>
<dbReference type="InterPro" id="IPR036296">
    <property type="entry name" value="SKP1-like_dim_sf"/>
</dbReference>
<feature type="region of interest" description="Disordered" evidence="4">
    <location>
        <begin position="160"/>
        <end position="210"/>
    </location>
</feature>
<evidence type="ECO:0008006" key="8">
    <source>
        <dbReference type="Google" id="ProtNLM"/>
    </source>
</evidence>
<dbReference type="STRING" id="4555.A0A368QHU8"/>
<evidence type="ECO:0000256" key="1">
    <source>
        <dbReference type="ARBA" id="ARBA00004906"/>
    </source>
</evidence>
<name>A0A368QHU8_SETIT</name>
<protein>
    <recommendedName>
        <fullName evidence="8">SKP1 component POZ domain-containing protein</fullName>
    </recommendedName>
</protein>
<dbReference type="EMBL" id="CM003530">
    <property type="protein sequence ID" value="RCV17557.1"/>
    <property type="molecule type" value="Genomic_DNA"/>
</dbReference>
<dbReference type="UniPathway" id="UPA00143"/>
<evidence type="ECO:0000313" key="7">
    <source>
        <dbReference type="EMBL" id="RCV17557.1"/>
    </source>
</evidence>
<dbReference type="GO" id="GO:0009867">
    <property type="term" value="P:jasmonic acid mediated signaling pathway"/>
    <property type="evidence" value="ECO:0007669"/>
    <property type="project" value="UniProtKB-ARBA"/>
</dbReference>
<dbReference type="PANTHER" id="PTHR11165">
    <property type="entry name" value="SKP1"/>
    <property type="match status" value="1"/>
</dbReference>
<reference evidence="7" key="2">
    <citation type="submission" date="2015-07" db="EMBL/GenBank/DDBJ databases">
        <authorList>
            <person name="Noorani M."/>
        </authorList>
    </citation>
    <scope>NUCLEOTIDE SEQUENCE</scope>
    <source>
        <strain evidence="7">Yugu1</strain>
    </source>
</reference>
<dbReference type="InterPro" id="IPR016897">
    <property type="entry name" value="SKP1"/>
</dbReference>
<accession>A0A368QHU8</accession>
<dbReference type="Pfam" id="PF01466">
    <property type="entry name" value="Skp1"/>
    <property type="match status" value="1"/>
</dbReference>
<dbReference type="GO" id="GO:0006511">
    <property type="term" value="P:ubiquitin-dependent protein catabolic process"/>
    <property type="evidence" value="ECO:0007669"/>
    <property type="project" value="InterPro"/>
</dbReference>
<dbReference type="SUPFAM" id="SSF54695">
    <property type="entry name" value="POZ domain"/>
    <property type="match status" value="1"/>
</dbReference>
<dbReference type="AlphaFoldDB" id="A0A368QHU8"/>
<evidence type="ECO:0000256" key="3">
    <source>
        <dbReference type="ARBA" id="ARBA00022786"/>
    </source>
</evidence>
<dbReference type="InterPro" id="IPR016072">
    <property type="entry name" value="Skp1_comp_dimer"/>
</dbReference>
<keyword evidence="3" id="KW-0833">Ubl conjugation pathway</keyword>
<feature type="compositionally biased region" description="Basic and acidic residues" evidence="4">
    <location>
        <begin position="1"/>
        <end position="14"/>
    </location>
</feature>
<feature type="domain" description="SKP1 component POZ" evidence="6">
    <location>
        <begin position="41"/>
        <end position="65"/>
    </location>
</feature>
<dbReference type="SMR" id="A0A368QHU8"/>
<dbReference type="SMART" id="SM00512">
    <property type="entry name" value="Skp1"/>
    <property type="match status" value="1"/>
</dbReference>
<comment type="pathway">
    <text evidence="1">Protein modification; protein ubiquitination.</text>
</comment>
<reference evidence="7" key="1">
    <citation type="journal article" date="2012" name="Nat. Biotechnol.">
        <title>Reference genome sequence of the model plant Setaria.</title>
        <authorList>
            <person name="Bennetzen J.L."/>
            <person name="Schmutz J."/>
            <person name="Wang H."/>
            <person name="Percifield R."/>
            <person name="Hawkins J."/>
            <person name="Pontaroli A.C."/>
            <person name="Estep M."/>
            <person name="Feng L."/>
            <person name="Vaughn J.N."/>
            <person name="Grimwood J."/>
            <person name="Jenkins J."/>
            <person name="Barry K."/>
            <person name="Lindquist E."/>
            <person name="Hellsten U."/>
            <person name="Deshpande S."/>
            <person name="Wang X."/>
            <person name="Wu X."/>
            <person name="Mitros T."/>
            <person name="Triplett J."/>
            <person name="Yang X."/>
            <person name="Ye C.Y."/>
            <person name="Mauro-Herrera M."/>
            <person name="Wang L."/>
            <person name="Li P."/>
            <person name="Sharma M."/>
            <person name="Sharma R."/>
            <person name="Ronald P.C."/>
            <person name="Panaud O."/>
            <person name="Kellogg E.A."/>
            <person name="Brutnell T.P."/>
            <person name="Doust A.N."/>
            <person name="Tuskan G.A."/>
            <person name="Rokhsar D."/>
            <person name="Devos K.M."/>
        </authorList>
    </citation>
    <scope>NUCLEOTIDE SEQUENCE [LARGE SCALE GENOMIC DNA]</scope>
    <source>
        <strain evidence="7">Yugu1</strain>
    </source>
</reference>